<dbReference type="InterPro" id="IPR002347">
    <property type="entry name" value="SDR_fam"/>
</dbReference>
<keyword evidence="2" id="KW-1185">Reference proteome</keyword>
<dbReference type="Gene3D" id="3.40.50.720">
    <property type="entry name" value="NAD(P)-binding Rossmann-like Domain"/>
    <property type="match status" value="1"/>
</dbReference>
<gene>
    <name evidence="1" type="ORF">FA13DRAFT_1767017</name>
</gene>
<dbReference type="SUPFAM" id="SSF51735">
    <property type="entry name" value="NAD(P)-binding Rossmann-fold domains"/>
    <property type="match status" value="1"/>
</dbReference>
<dbReference type="EMBL" id="QPFP01000163">
    <property type="protein sequence ID" value="TEB19917.1"/>
    <property type="molecule type" value="Genomic_DNA"/>
</dbReference>
<proteinExistence type="predicted"/>
<dbReference type="PANTHER" id="PTHR43431">
    <property type="entry name" value="OXIDOREDUCTASE, SHORT CHAIN DEHYDROGENASE/REDUCTASE FAMILY (AFU_ORTHOLOGUE AFUA_5G14000)"/>
    <property type="match status" value="1"/>
</dbReference>
<protein>
    <submittedName>
        <fullName evidence="1">Short-chain dehydrogenase/reductase SDR</fullName>
    </submittedName>
</protein>
<dbReference type="PRINTS" id="PR00081">
    <property type="entry name" value="GDHRDH"/>
</dbReference>
<dbReference type="Proteomes" id="UP000298030">
    <property type="component" value="Unassembled WGS sequence"/>
</dbReference>
<sequence length="243" mass="25991">MAANVVKRVLVVAGAGNGSGTGAATARLFAKNGYTVALIARGADSLSKISDEINAAGGHAAPFALESAFPKPEYEIRAAVWNAGNAVFKPFLSITQEELDSVVDTGIKSAFSFARHTILAFKEKEIDAVSGKRGALIFTGATASIRGNVVTSAISAAKNGARALSQSLAKEFGKDNIHVAHSIIDGVIVTDRTREHRNDPGWAEDENRRLDPESIAKSYLYLVNQGNTSWTWELDLRPAHEKW</sequence>
<evidence type="ECO:0000313" key="2">
    <source>
        <dbReference type="Proteomes" id="UP000298030"/>
    </source>
</evidence>
<name>A0A4Y7SEF6_COPMI</name>
<comment type="caution">
    <text evidence="1">The sequence shown here is derived from an EMBL/GenBank/DDBJ whole genome shotgun (WGS) entry which is preliminary data.</text>
</comment>
<dbReference type="PANTHER" id="PTHR43431:SF7">
    <property type="entry name" value="OXIDOREDUCTASE, SHORT CHAIN DEHYDROGENASE_REDUCTASE FAMILY (AFU_ORTHOLOGUE AFUA_5G14000)"/>
    <property type="match status" value="1"/>
</dbReference>
<accession>A0A4Y7SEF6</accession>
<reference evidence="1 2" key="1">
    <citation type="journal article" date="2019" name="Nat. Ecol. Evol.">
        <title>Megaphylogeny resolves global patterns of mushroom evolution.</title>
        <authorList>
            <person name="Varga T."/>
            <person name="Krizsan K."/>
            <person name="Foldi C."/>
            <person name="Dima B."/>
            <person name="Sanchez-Garcia M."/>
            <person name="Sanchez-Ramirez S."/>
            <person name="Szollosi G.J."/>
            <person name="Szarkandi J.G."/>
            <person name="Papp V."/>
            <person name="Albert L."/>
            <person name="Andreopoulos W."/>
            <person name="Angelini C."/>
            <person name="Antonin V."/>
            <person name="Barry K.W."/>
            <person name="Bougher N.L."/>
            <person name="Buchanan P."/>
            <person name="Buyck B."/>
            <person name="Bense V."/>
            <person name="Catcheside P."/>
            <person name="Chovatia M."/>
            <person name="Cooper J."/>
            <person name="Damon W."/>
            <person name="Desjardin D."/>
            <person name="Finy P."/>
            <person name="Geml J."/>
            <person name="Haridas S."/>
            <person name="Hughes K."/>
            <person name="Justo A."/>
            <person name="Karasinski D."/>
            <person name="Kautmanova I."/>
            <person name="Kiss B."/>
            <person name="Kocsube S."/>
            <person name="Kotiranta H."/>
            <person name="LaButti K.M."/>
            <person name="Lechner B.E."/>
            <person name="Liimatainen K."/>
            <person name="Lipzen A."/>
            <person name="Lukacs Z."/>
            <person name="Mihaltcheva S."/>
            <person name="Morgado L.N."/>
            <person name="Niskanen T."/>
            <person name="Noordeloos M.E."/>
            <person name="Ohm R.A."/>
            <person name="Ortiz-Santana B."/>
            <person name="Ovrebo C."/>
            <person name="Racz N."/>
            <person name="Riley R."/>
            <person name="Savchenko A."/>
            <person name="Shiryaev A."/>
            <person name="Soop K."/>
            <person name="Spirin V."/>
            <person name="Szebenyi C."/>
            <person name="Tomsovsky M."/>
            <person name="Tulloss R.E."/>
            <person name="Uehling J."/>
            <person name="Grigoriev I.V."/>
            <person name="Vagvolgyi C."/>
            <person name="Papp T."/>
            <person name="Martin F.M."/>
            <person name="Miettinen O."/>
            <person name="Hibbett D.S."/>
            <person name="Nagy L.G."/>
        </authorList>
    </citation>
    <scope>NUCLEOTIDE SEQUENCE [LARGE SCALE GENOMIC DNA]</scope>
    <source>
        <strain evidence="1 2">FP101781</strain>
    </source>
</reference>
<dbReference type="OrthoDB" id="5399006at2759"/>
<organism evidence="1 2">
    <name type="scientific">Coprinellus micaceus</name>
    <name type="common">Glistening ink-cap mushroom</name>
    <name type="synonym">Coprinus micaceus</name>
    <dbReference type="NCBI Taxonomy" id="71717"/>
    <lineage>
        <taxon>Eukaryota</taxon>
        <taxon>Fungi</taxon>
        <taxon>Dikarya</taxon>
        <taxon>Basidiomycota</taxon>
        <taxon>Agaricomycotina</taxon>
        <taxon>Agaricomycetes</taxon>
        <taxon>Agaricomycetidae</taxon>
        <taxon>Agaricales</taxon>
        <taxon>Agaricineae</taxon>
        <taxon>Psathyrellaceae</taxon>
        <taxon>Coprinellus</taxon>
    </lineage>
</organism>
<dbReference type="Pfam" id="PF00106">
    <property type="entry name" value="adh_short"/>
    <property type="match status" value="1"/>
</dbReference>
<dbReference type="STRING" id="71717.A0A4Y7SEF6"/>
<dbReference type="AlphaFoldDB" id="A0A4Y7SEF6"/>
<evidence type="ECO:0000313" key="1">
    <source>
        <dbReference type="EMBL" id="TEB19917.1"/>
    </source>
</evidence>
<dbReference type="InterPro" id="IPR036291">
    <property type="entry name" value="NAD(P)-bd_dom_sf"/>
</dbReference>